<feature type="non-terminal residue" evidence="1">
    <location>
        <position position="205"/>
    </location>
</feature>
<dbReference type="AlphaFoldDB" id="A0A3A4R3E7"/>
<evidence type="ECO:0000313" key="1">
    <source>
        <dbReference type="EMBL" id="RJP58966.1"/>
    </source>
</evidence>
<proteinExistence type="predicted"/>
<name>A0A3A4R3E7_9BACT</name>
<gene>
    <name evidence="1" type="ORF">C4541_07070</name>
</gene>
<accession>A0A3A4R3E7</accession>
<organism evidence="1 2">
    <name type="scientific">Candidatus Auribacter fodinae</name>
    <dbReference type="NCBI Taxonomy" id="2093366"/>
    <lineage>
        <taxon>Bacteria</taxon>
        <taxon>Pseudomonadati</taxon>
        <taxon>Candidatus Auribacterota</taxon>
        <taxon>Candidatus Auribacteria</taxon>
        <taxon>Candidatus Auribacterales</taxon>
        <taxon>Candidatus Auribacteraceae</taxon>
        <taxon>Candidatus Auribacter</taxon>
    </lineage>
</organism>
<sequence length="205" mass="23660">MKRLIVGLIAGCILAAVAFSSDVIGAERGLWVWSISERIVDDFVAHDSSITLWEDFISFIEAPHGNPDARITNVYMSTYTYTILQPEYMRLFLAEMNSRGFKVYIVLADPEFSIPRDYDDERGNIRPDFEEKIDKIITFQKKSGVVERYTGIMLDMEPHLLQGPPGALMDFFNPNDFPVIWSTYLNDLEYGWEAVQEYNNMYEPD</sequence>
<evidence type="ECO:0000313" key="2">
    <source>
        <dbReference type="Proteomes" id="UP000266426"/>
    </source>
</evidence>
<comment type="caution">
    <text evidence="1">The sequence shown here is derived from an EMBL/GenBank/DDBJ whole genome shotgun (WGS) entry which is preliminary data.</text>
</comment>
<dbReference type="Proteomes" id="UP000266426">
    <property type="component" value="Unassembled WGS sequence"/>
</dbReference>
<protein>
    <recommendedName>
        <fullName evidence="3">Glycoside-hydrolase family GH114 TIM-barrel domain-containing protein</fullName>
    </recommendedName>
</protein>
<reference evidence="1 2" key="1">
    <citation type="journal article" date="2017" name="ISME J.">
        <title>Energy and carbon metabolisms in a deep terrestrial subsurface fluid microbial community.</title>
        <authorList>
            <person name="Momper L."/>
            <person name="Jungbluth S.P."/>
            <person name="Lee M.D."/>
            <person name="Amend J.P."/>
        </authorList>
    </citation>
    <scope>NUCLEOTIDE SEQUENCE [LARGE SCALE GENOMIC DNA]</scope>
    <source>
        <strain evidence="1">SURF_26</strain>
    </source>
</reference>
<dbReference type="EMBL" id="QZJZ01000058">
    <property type="protein sequence ID" value="RJP58966.1"/>
    <property type="molecule type" value="Genomic_DNA"/>
</dbReference>
<evidence type="ECO:0008006" key="3">
    <source>
        <dbReference type="Google" id="ProtNLM"/>
    </source>
</evidence>